<dbReference type="Proteomes" id="UP000789845">
    <property type="component" value="Unassembled WGS sequence"/>
</dbReference>
<dbReference type="RefSeq" id="WP_230496454.1">
    <property type="nucleotide sequence ID" value="NZ_CAKJTG010000009.1"/>
</dbReference>
<evidence type="ECO:0008006" key="3">
    <source>
        <dbReference type="Google" id="ProtNLM"/>
    </source>
</evidence>
<evidence type="ECO:0000313" key="1">
    <source>
        <dbReference type="EMBL" id="CAG9608209.1"/>
    </source>
</evidence>
<name>A0A9C7G925_9BACI</name>
<dbReference type="EMBL" id="CAKJTG010000009">
    <property type="protein sequence ID" value="CAG9608209.1"/>
    <property type="molecule type" value="Genomic_DNA"/>
</dbReference>
<dbReference type="Pfam" id="PF13031">
    <property type="entry name" value="DUF3892"/>
    <property type="match status" value="1"/>
</dbReference>
<proteinExistence type="predicted"/>
<gene>
    <name evidence="1" type="ORF">NEOCIP111885_01901</name>
</gene>
<reference evidence="1" key="1">
    <citation type="submission" date="2021-10" db="EMBL/GenBank/DDBJ databases">
        <authorList>
            <person name="Criscuolo A."/>
        </authorList>
    </citation>
    <scope>NUCLEOTIDE SEQUENCE</scope>
    <source>
        <strain evidence="1">CIP111885</strain>
    </source>
</reference>
<evidence type="ECO:0000313" key="2">
    <source>
        <dbReference type="Proteomes" id="UP000789845"/>
    </source>
</evidence>
<sequence>MENIVALHRNHFGDIISFQTSAGRIISYRKAIHDVENGLIDGVELDTDVNGEMYLSPTSEVSFDEFPPIY</sequence>
<comment type="caution">
    <text evidence="1">The sequence shown here is derived from an EMBL/GenBank/DDBJ whole genome shotgun (WGS) entry which is preliminary data.</text>
</comment>
<dbReference type="AlphaFoldDB" id="A0A9C7G925"/>
<organism evidence="1 2">
    <name type="scientific">Pseudoneobacillus rhizosphaerae</name>
    <dbReference type="NCBI Taxonomy" id="2880968"/>
    <lineage>
        <taxon>Bacteria</taxon>
        <taxon>Bacillati</taxon>
        <taxon>Bacillota</taxon>
        <taxon>Bacilli</taxon>
        <taxon>Bacillales</taxon>
        <taxon>Bacillaceae</taxon>
        <taxon>Pseudoneobacillus</taxon>
    </lineage>
</organism>
<accession>A0A9C7G925</accession>
<protein>
    <recommendedName>
        <fullName evidence="3">DUF3892 domain-containing protein</fullName>
    </recommendedName>
</protein>
<dbReference type="InterPro" id="IPR024997">
    <property type="entry name" value="DUF3892"/>
</dbReference>
<keyword evidence="2" id="KW-1185">Reference proteome</keyword>